<comment type="caution">
    <text evidence="7">The sequence shown here is derived from an EMBL/GenBank/DDBJ whole genome shotgun (WGS) entry which is preliminary data.</text>
</comment>
<evidence type="ECO:0000256" key="2">
    <source>
        <dbReference type="ARBA" id="ARBA00022741"/>
    </source>
</evidence>
<dbReference type="InterPro" id="IPR004364">
    <property type="entry name" value="Aa-tRNA-synt_II"/>
</dbReference>
<keyword evidence="3" id="KW-0067">ATP-binding</keyword>
<dbReference type="Proteomes" id="UP000294823">
    <property type="component" value="Unassembled WGS sequence"/>
</dbReference>
<evidence type="ECO:0000313" key="8">
    <source>
        <dbReference type="Proteomes" id="UP000294823"/>
    </source>
</evidence>
<feature type="non-terminal residue" evidence="7">
    <location>
        <position position="1"/>
    </location>
</feature>
<name>A0ABY2D2S5_9GAMM</name>
<evidence type="ECO:0000256" key="4">
    <source>
        <dbReference type="ARBA" id="ARBA00022917"/>
    </source>
</evidence>
<sequence length="107" mass="12182">QPKKHSFEFLRENAHLRTRTNTFSAVMRLRSTLSFAIHKYFNDNGFYYMHTPIITGSDAEGAGEMFRITSLDAKNPPLNEAGEVDFKEDFFGKETNLTVSGQLEAET</sequence>
<accession>A0ABY2D2S5</accession>
<organism evidence="7 8">
    <name type="scientific">Halomonas marinisediminis</name>
    <dbReference type="NCBI Taxonomy" id="2546095"/>
    <lineage>
        <taxon>Bacteria</taxon>
        <taxon>Pseudomonadati</taxon>
        <taxon>Pseudomonadota</taxon>
        <taxon>Gammaproteobacteria</taxon>
        <taxon>Oceanospirillales</taxon>
        <taxon>Halomonadaceae</taxon>
        <taxon>Halomonas</taxon>
    </lineage>
</organism>
<keyword evidence="8" id="KW-1185">Reference proteome</keyword>
<keyword evidence="1 7" id="KW-0436">Ligase</keyword>
<reference evidence="7 8" key="1">
    <citation type="submission" date="2019-03" db="EMBL/GenBank/DDBJ databases">
        <title>Halomonas marinisediminis sp. nov., a moderately halophilic bacterium isolated from the Bohai Gulf.</title>
        <authorList>
            <person name="Ji X."/>
        </authorList>
    </citation>
    <scope>NUCLEOTIDE SEQUENCE [LARGE SCALE GENOMIC DNA]</scope>
    <source>
        <strain evidence="7 8">204</strain>
    </source>
</reference>
<feature type="non-terminal residue" evidence="7">
    <location>
        <position position="107"/>
    </location>
</feature>
<dbReference type="GO" id="GO:0016874">
    <property type="term" value="F:ligase activity"/>
    <property type="evidence" value="ECO:0007669"/>
    <property type="project" value="UniProtKB-KW"/>
</dbReference>
<evidence type="ECO:0000256" key="5">
    <source>
        <dbReference type="ARBA" id="ARBA00023146"/>
    </source>
</evidence>
<evidence type="ECO:0000313" key="7">
    <source>
        <dbReference type="EMBL" id="TDA93474.1"/>
    </source>
</evidence>
<dbReference type="SUPFAM" id="SSF55681">
    <property type="entry name" value="Class II aaRS and biotin synthetases"/>
    <property type="match status" value="1"/>
</dbReference>
<dbReference type="InterPro" id="IPR045864">
    <property type="entry name" value="aa-tRNA-synth_II/BPL/LPL"/>
</dbReference>
<keyword evidence="5" id="KW-0030">Aminoacyl-tRNA synthetase</keyword>
<evidence type="ECO:0000256" key="1">
    <source>
        <dbReference type="ARBA" id="ARBA00022598"/>
    </source>
</evidence>
<dbReference type="PANTHER" id="PTHR22594">
    <property type="entry name" value="ASPARTYL/LYSYL-TRNA SYNTHETASE"/>
    <property type="match status" value="1"/>
</dbReference>
<protein>
    <submittedName>
        <fullName evidence="7">Asparagine--tRNA ligase</fullName>
    </submittedName>
</protein>
<keyword evidence="4" id="KW-0648">Protein biosynthesis</keyword>
<proteinExistence type="predicted"/>
<evidence type="ECO:0000256" key="3">
    <source>
        <dbReference type="ARBA" id="ARBA00022840"/>
    </source>
</evidence>
<feature type="domain" description="Aminoacyl-tRNA synthetase class II (D/K/N)" evidence="6">
    <location>
        <begin position="9"/>
        <end position="71"/>
    </location>
</feature>
<dbReference type="Pfam" id="PF00152">
    <property type="entry name" value="tRNA-synt_2"/>
    <property type="match status" value="1"/>
</dbReference>
<dbReference type="PANTHER" id="PTHR22594:SF34">
    <property type="entry name" value="ASPARAGINE--TRNA LIGASE, MITOCHONDRIAL-RELATED"/>
    <property type="match status" value="1"/>
</dbReference>
<evidence type="ECO:0000259" key="6">
    <source>
        <dbReference type="Pfam" id="PF00152"/>
    </source>
</evidence>
<keyword evidence="2" id="KW-0547">Nucleotide-binding</keyword>
<dbReference type="EMBL" id="SLTR01000157">
    <property type="protein sequence ID" value="TDA93474.1"/>
    <property type="molecule type" value="Genomic_DNA"/>
</dbReference>
<gene>
    <name evidence="7" type="ORF">E0702_16200</name>
</gene>
<dbReference type="Gene3D" id="3.30.930.10">
    <property type="entry name" value="Bira Bifunctional Protein, Domain 2"/>
    <property type="match status" value="1"/>
</dbReference>